<evidence type="ECO:0000313" key="3">
    <source>
        <dbReference type="EMBL" id="ATX77115.1"/>
    </source>
</evidence>
<keyword evidence="1" id="KW-0472">Membrane</keyword>
<dbReference type="Pfam" id="PF11992">
    <property type="entry name" value="TgpA_N"/>
    <property type="match status" value="1"/>
</dbReference>
<evidence type="ECO:0000313" key="4">
    <source>
        <dbReference type="Proteomes" id="UP000229757"/>
    </source>
</evidence>
<accession>A0A2K8KQT5</accession>
<dbReference type="SUPFAM" id="SSF54001">
    <property type="entry name" value="Cysteine proteinases"/>
    <property type="match status" value="1"/>
</dbReference>
<gene>
    <name evidence="3" type="ORF">REIFOR_01980</name>
</gene>
<keyword evidence="4" id="KW-1185">Reference proteome</keyword>
<sequence length="664" mass="74875">MTDSTYIPPHLRALHQAGLKYLLLVQLMTLLAFLPYLPGWFFALFLVVGLWRWRVLHGQMRKPPAMVLWAAVLMGLGALMASGLNRYSLDSAVALCLLGYLLKSLEVLRRRDGIFQIYLGYFLAGVLLLYRFDPIAALIVSLLLFFNTLALQAVTAGGHYNARYGLTQSSLILLAALPIMVAGYLFFPRLPPLWQIPNDQRGAQTGMTDEISPGSVERLAQSVAPVFRVAFDTPLPARNQWYWRGNTLSVFDGRSWQAEYRSANPFAWPSQAKLPSGVGPASRYSVLMENSGQRWLYFLDWPSAIEAGKGVILPDARAASRTPITSLLRYRASSHRTVNWPDQSGLIASNVLLPEQGNEPLRQWAQTQRAQYASDGDFIDGLMHHIRTEGFFYTLQPPAYPGDQSLADFWLTGRRGFCSHYASAVGYILRSVGIPTRLVGGYLGGTYNPTGDYVQVRQMEAHVWLEVWLGQGWQRIDPTAAVAPDRIEMNLDTLFRRSQPGDLPLLSRMGSLSLLNGLSLYWDSMLYQWQVLILDYDNSVAKAWFESAFGRFSPLKLAIAILSLMALVGFALAWGLGMVTWPTRQREPYRSLARIERWYGARADAETVQTYFQRLAAQHPSHSALWVLADLIEGSLYRHAEPIAAREFRAARHRLVKQRRRRSL</sequence>
<feature type="transmembrane region" description="Helical" evidence="1">
    <location>
        <begin position="166"/>
        <end position="187"/>
    </location>
</feature>
<dbReference type="OrthoDB" id="9804872at2"/>
<evidence type="ECO:0000256" key="1">
    <source>
        <dbReference type="SAM" id="Phobius"/>
    </source>
</evidence>
<protein>
    <submittedName>
        <fullName evidence="3">Transglutaminase</fullName>
    </submittedName>
</protein>
<dbReference type="Gene3D" id="3.10.620.30">
    <property type="match status" value="1"/>
</dbReference>
<dbReference type="AlphaFoldDB" id="A0A2K8KQT5"/>
<feature type="domain" description="Transglutaminase-like" evidence="2">
    <location>
        <begin position="410"/>
        <end position="480"/>
    </location>
</feature>
<dbReference type="InterPro" id="IPR052901">
    <property type="entry name" value="Bact_TGase-like"/>
</dbReference>
<feature type="transmembrane region" description="Helical" evidence="1">
    <location>
        <begin position="63"/>
        <end position="81"/>
    </location>
</feature>
<keyword evidence="1" id="KW-1133">Transmembrane helix</keyword>
<dbReference type="InterPro" id="IPR038765">
    <property type="entry name" value="Papain-like_cys_pep_sf"/>
</dbReference>
<organism evidence="3 4">
    <name type="scientific">Reinekea forsetii</name>
    <dbReference type="NCBI Taxonomy" id="1336806"/>
    <lineage>
        <taxon>Bacteria</taxon>
        <taxon>Pseudomonadati</taxon>
        <taxon>Pseudomonadota</taxon>
        <taxon>Gammaproteobacteria</taxon>
        <taxon>Oceanospirillales</taxon>
        <taxon>Saccharospirillaceae</taxon>
        <taxon>Reinekea</taxon>
    </lineage>
</organism>
<dbReference type="EMBL" id="CP011797">
    <property type="protein sequence ID" value="ATX77115.1"/>
    <property type="molecule type" value="Genomic_DNA"/>
</dbReference>
<dbReference type="InterPro" id="IPR021878">
    <property type="entry name" value="TgpA_N"/>
</dbReference>
<evidence type="ECO:0000259" key="2">
    <source>
        <dbReference type="SMART" id="SM00460"/>
    </source>
</evidence>
<dbReference type="PANTHER" id="PTHR42736:SF1">
    <property type="entry name" value="PROTEIN-GLUTAMINE GAMMA-GLUTAMYLTRANSFERASE"/>
    <property type="match status" value="1"/>
</dbReference>
<dbReference type="Pfam" id="PF01841">
    <property type="entry name" value="Transglut_core"/>
    <property type="match status" value="1"/>
</dbReference>
<keyword evidence="1" id="KW-0812">Transmembrane</keyword>
<dbReference type="KEGG" id="rfo:REIFOR_01980"/>
<dbReference type="PANTHER" id="PTHR42736">
    <property type="entry name" value="PROTEIN-GLUTAMINE GAMMA-GLUTAMYLTRANSFERASE"/>
    <property type="match status" value="1"/>
</dbReference>
<reference evidence="3 4" key="1">
    <citation type="journal article" date="2017" name="Environ. Microbiol.">
        <title>Genomic and physiological analyses of 'Reinekea forsetii' reveal a versatile opportunistic lifestyle during spring algae blooms.</title>
        <authorList>
            <person name="Avci B."/>
            <person name="Hahnke R.L."/>
            <person name="Chafee M."/>
            <person name="Fischer T."/>
            <person name="Gruber-Vodicka H."/>
            <person name="Tegetmeyer H.E."/>
            <person name="Harder J."/>
            <person name="Fuchs B.M."/>
            <person name="Amann R.I."/>
            <person name="Teeling H."/>
        </authorList>
    </citation>
    <scope>NUCLEOTIDE SEQUENCE [LARGE SCALE GENOMIC DNA]</scope>
    <source>
        <strain evidence="3 4">Hel1_31_D35</strain>
    </source>
</reference>
<dbReference type="RefSeq" id="WP_158524348.1">
    <property type="nucleotide sequence ID" value="NZ_CP011797.1"/>
</dbReference>
<feature type="transmembrane region" description="Helical" evidence="1">
    <location>
        <begin position="87"/>
        <end position="105"/>
    </location>
</feature>
<dbReference type="InterPro" id="IPR002931">
    <property type="entry name" value="Transglutaminase-like"/>
</dbReference>
<proteinExistence type="predicted"/>
<dbReference type="SMART" id="SM00460">
    <property type="entry name" value="TGc"/>
    <property type="match status" value="1"/>
</dbReference>
<feature type="transmembrane region" description="Helical" evidence="1">
    <location>
        <begin position="21"/>
        <end position="51"/>
    </location>
</feature>
<feature type="transmembrane region" description="Helical" evidence="1">
    <location>
        <begin position="117"/>
        <end position="146"/>
    </location>
</feature>
<dbReference type="Proteomes" id="UP000229757">
    <property type="component" value="Chromosome"/>
</dbReference>
<feature type="transmembrane region" description="Helical" evidence="1">
    <location>
        <begin position="557"/>
        <end position="581"/>
    </location>
</feature>
<name>A0A2K8KQT5_9GAMM</name>